<dbReference type="InterPro" id="IPR007549">
    <property type="entry name" value="DUF512"/>
</dbReference>
<evidence type="ECO:0000256" key="3">
    <source>
        <dbReference type="ARBA" id="ARBA00022691"/>
    </source>
</evidence>
<evidence type="ECO:0000256" key="1">
    <source>
        <dbReference type="ARBA" id="ARBA00001966"/>
    </source>
</evidence>
<dbReference type="Gene3D" id="2.30.42.10">
    <property type="match status" value="1"/>
</dbReference>
<keyword evidence="3" id="KW-0949">S-adenosyl-L-methionine</keyword>
<dbReference type="InterPro" id="IPR050377">
    <property type="entry name" value="Radical_SAM_PqqE_MftC-like"/>
</dbReference>
<keyword evidence="7" id="KW-0411">Iron-sulfur</keyword>
<proteinExistence type="predicted"/>
<dbReference type="GO" id="GO:0016491">
    <property type="term" value="F:oxidoreductase activity"/>
    <property type="evidence" value="ECO:0007669"/>
    <property type="project" value="UniProtKB-KW"/>
</dbReference>
<dbReference type="SFLD" id="SFLDS00029">
    <property type="entry name" value="Radical_SAM"/>
    <property type="match status" value="1"/>
</dbReference>
<dbReference type="SMART" id="SM00729">
    <property type="entry name" value="Elp3"/>
    <property type="match status" value="1"/>
</dbReference>
<dbReference type="InterPro" id="IPR000385">
    <property type="entry name" value="MoaA_NifB_PqqE_Fe-S-bd_CS"/>
</dbReference>
<protein>
    <submittedName>
        <fullName evidence="9">PDZ domain-containing protein</fullName>
    </submittedName>
</protein>
<dbReference type="AlphaFoldDB" id="A0A285GCX7"/>
<dbReference type="GO" id="GO:0051539">
    <property type="term" value="F:4 iron, 4 sulfur cluster binding"/>
    <property type="evidence" value="ECO:0007669"/>
    <property type="project" value="UniProtKB-KW"/>
</dbReference>
<dbReference type="InterPro" id="IPR001478">
    <property type="entry name" value="PDZ"/>
</dbReference>
<dbReference type="PANTHER" id="PTHR11228">
    <property type="entry name" value="RADICAL SAM DOMAIN PROTEIN"/>
    <property type="match status" value="1"/>
</dbReference>
<dbReference type="PANTHER" id="PTHR11228:SF7">
    <property type="entry name" value="PQQA PEPTIDE CYCLASE"/>
    <property type="match status" value="1"/>
</dbReference>
<dbReference type="STRING" id="1413210.U472_04200"/>
<comment type="cofactor">
    <cofactor evidence="1">
        <name>[4Fe-4S] cluster</name>
        <dbReference type="ChEBI" id="CHEBI:49883"/>
    </cofactor>
</comment>
<dbReference type="InterPro" id="IPR006638">
    <property type="entry name" value="Elp3/MiaA/NifB-like_rSAM"/>
</dbReference>
<evidence type="ECO:0000256" key="6">
    <source>
        <dbReference type="ARBA" id="ARBA00023004"/>
    </source>
</evidence>
<evidence type="ECO:0000256" key="2">
    <source>
        <dbReference type="ARBA" id="ARBA00022485"/>
    </source>
</evidence>
<dbReference type="SFLD" id="SFLDG01067">
    <property type="entry name" value="SPASM/twitch_domain_containing"/>
    <property type="match status" value="1"/>
</dbReference>
<dbReference type="Pfam" id="PF04459">
    <property type="entry name" value="DUF512"/>
    <property type="match status" value="1"/>
</dbReference>
<keyword evidence="6" id="KW-0408">Iron</keyword>
<dbReference type="Pfam" id="PF13180">
    <property type="entry name" value="PDZ_2"/>
    <property type="match status" value="1"/>
</dbReference>
<dbReference type="GO" id="GO:0046872">
    <property type="term" value="F:metal ion binding"/>
    <property type="evidence" value="ECO:0007669"/>
    <property type="project" value="UniProtKB-KW"/>
</dbReference>
<dbReference type="CDD" id="cd01335">
    <property type="entry name" value="Radical_SAM"/>
    <property type="match status" value="1"/>
</dbReference>
<dbReference type="InterPro" id="IPR013785">
    <property type="entry name" value="Aldolase_TIM"/>
</dbReference>
<dbReference type="InterPro" id="IPR058240">
    <property type="entry name" value="rSAM_sf"/>
</dbReference>
<dbReference type="SUPFAM" id="SSF102114">
    <property type="entry name" value="Radical SAM enzymes"/>
    <property type="match status" value="1"/>
</dbReference>
<dbReference type="RefSeq" id="WP_097017192.1">
    <property type="nucleotide sequence ID" value="NZ_OBDZ01000006.1"/>
</dbReference>
<organism evidence="9 10">
    <name type="scientific">Orenia metallireducens</name>
    <dbReference type="NCBI Taxonomy" id="1413210"/>
    <lineage>
        <taxon>Bacteria</taxon>
        <taxon>Bacillati</taxon>
        <taxon>Bacillota</taxon>
        <taxon>Clostridia</taxon>
        <taxon>Halanaerobiales</taxon>
        <taxon>Halobacteroidaceae</taxon>
        <taxon>Orenia</taxon>
    </lineage>
</organism>
<dbReference type="PROSITE" id="PS51918">
    <property type="entry name" value="RADICAL_SAM"/>
    <property type="match status" value="1"/>
</dbReference>
<dbReference type="PROSITE" id="PS01305">
    <property type="entry name" value="MOAA_NIFB_PQQE"/>
    <property type="match status" value="1"/>
</dbReference>
<name>A0A285GCX7_9FIRM</name>
<evidence type="ECO:0000313" key="10">
    <source>
        <dbReference type="Proteomes" id="UP000219573"/>
    </source>
</evidence>
<sequence length="449" mass="50961">MDYSEQQLAILSAQQSNILAITSVCNVRCLFCSHQGNPSNVRTFSSGHRSFEEIEEIIEFIDKNKKIVIGESITRICEGEPFTHPQIIAILKLLRRKFPKTLIQITTNGSRLTENNLKLLESLKPIELNLSLNSSSLSGREELMKDRCGEVVLAAIQRLKELEITYHGSIVAMPHITGWGDLEESIEYLDSYDAQTIRVFLPGYTKFSPESMKFDLSLWEELRKFIQECRQKYQTAITLDPVRIESLDAVVIGVIKDSPAFKSGIKIGDIIIKVDDKGVFSRVDAFDQITKKCNPTVVINRGGVIKEVPITKLANQKSGLVFDYDLSPVTLEEMERVIHNYRADKALLLISQLAEVRMKLGVELLREKKPNLEIEILAVENKFFGGSILTAGLLVVEDFRTALQEYKDRLAEIDLILLPKIAFNYWGLDLLDENYYQLVEEFGIEVEII</sequence>
<reference evidence="10" key="1">
    <citation type="submission" date="2017-09" db="EMBL/GenBank/DDBJ databases">
        <authorList>
            <person name="Varghese N."/>
            <person name="Submissions S."/>
        </authorList>
    </citation>
    <scope>NUCLEOTIDE SEQUENCE [LARGE SCALE GENOMIC DNA]</scope>
    <source>
        <strain evidence="10">MSL47</strain>
    </source>
</reference>
<dbReference type="InterPro" id="IPR036034">
    <property type="entry name" value="PDZ_sf"/>
</dbReference>
<dbReference type="Proteomes" id="UP000219573">
    <property type="component" value="Unassembled WGS sequence"/>
</dbReference>
<keyword evidence="10" id="KW-1185">Reference proteome</keyword>
<dbReference type="EMBL" id="OBDZ01000006">
    <property type="protein sequence ID" value="SNY21315.1"/>
    <property type="molecule type" value="Genomic_DNA"/>
</dbReference>
<evidence type="ECO:0000256" key="5">
    <source>
        <dbReference type="ARBA" id="ARBA00023002"/>
    </source>
</evidence>
<dbReference type="Pfam" id="PF04055">
    <property type="entry name" value="Radical_SAM"/>
    <property type="match status" value="1"/>
</dbReference>
<keyword evidence="4" id="KW-0479">Metal-binding</keyword>
<feature type="domain" description="Radical SAM core" evidence="8">
    <location>
        <begin position="11"/>
        <end position="236"/>
    </location>
</feature>
<dbReference type="InterPro" id="IPR007197">
    <property type="entry name" value="rSAM"/>
</dbReference>
<dbReference type="SMART" id="SM00228">
    <property type="entry name" value="PDZ"/>
    <property type="match status" value="1"/>
</dbReference>
<dbReference type="OrthoDB" id="2110487at2"/>
<dbReference type="Gene3D" id="3.20.20.70">
    <property type="entry name" value="Aldolase class I"/>
    <property type="match status" value="1"/>
</dbReference>
<evidence type="ECO:0000259" key="8">
    <source>
        <dbReference type="PROSITE" id="PS51918"/>
    </source>
</evidence>
<dbReference type="GO" id="GO:0032324">
    <property type="term" value="P:molybdopterin cofactor biosynthetic process"/>
    <property type="evidence" value="ECO:0007669"/>
    <property type="project" value="UniProtKB-ARBA"/>
</dbReference>
<keyword evidence="5" id="KW-0560">Oxidoreductase</keyword>
<evidence type="ECO:0000256" key="7">
    <source>
        <dbReference type="ARBA" id="ARBA00023014"/>
    </source>
</evidence>
<evidence type="ECO:0000256" key="4">
    <source>
        <dbReference type="ARBA" id="ARBA00022723"/>
    </source>
</evidence>
<keyword evidence="2" id="KW-0004">4Fe-4S</keyword>
<gene>
    <name evidence="9" type="ORF">SAMN06265827_106171</name>
</gene>
<accession>A0A285GCX7</accession>
<dbReference type="SUPFAM" id="SSF50156">
    <property type="entry name" value="PDZ domain-like"/>
    <property type="match status" value="1"/>
</dbReference>
<evidence type="ECO:0000313" key="9">
    <source>
        <dbReference type="EMBL" id="SNY21315.1"/>
    </source>
</evidence>